<reference evidence="2 3" key="1">
    <citation type="submission" date="2018-06" db="EMBL/GenBank/DDBJ databases">
        <title>Freshwater and sediment microbial communities from various areas in North America, analyzing microbe dynamics in response to fracking.</title>
        <authorList>
            <person name="Lamendella R."/>
        </authorList>
    </citation>
    <scope>NUCLEOTIDE SEQUENCE [LARGE SCALE GENOMIC DNA]</scope>
    <source>
        <strain evidence="2 3">114J</strain>
    </source>
</reference>
<dbReference type="Gene3D" id="3.20.20.450">
    <property type="entry name" value="EAL domain"/>
    <property type="match status" value="1"/>
</dbReference>
<feature type="domain" description="EAL" evidence="1">
    <location>
        <begin position="10"/>
        <end position="264"/>
    </location>
</feature>
<sequence length="274" mass="30444">MDTQTLATRTDFIRERLPEALDNNQLELHFQPKVNLLTGQTCGYEALSRWRDNHLGQIPPSEFVPIAEGAGLATRLDRLVMHKAISFLKTTRKRKAPSISPLSINVSAQHFEDPSLVSFLMSTLDHHGIAGKDIELELTETSVIRNMRAVSDCIGQLAEIGIPTVLDDFGTGFCTLSYLTKLPVKQLKIDKSFVDAIDTTEGKSIVESVLNMARGYELSVTAEGIETESQRRILCDMGCQMGQGYLFSQPITKIELINGLGRHHYTKPCNLGLR</sequence>
<evidence type="ECO:0000259" key="1">
    <source>
        <dbReference type="PROSITE" id="PS50883"/>
    </source>
</evidence>
<dbReference type="SUPFAM" id="SSF141868">
    <property type="entry name" value="EAL domain-like"/>
    <property type="match status" value="1"/>
</dbReference>
<dbReference type="SMART" id="SM00052">
    <property type="entry name" value="EAL"/>
    <property type="match status" value="1"/>
</dbReference>
<dbReference type="CDD" id="cd01948">
    <property type="entry name" value="EAL"/>
    <property type="match status" value="1"/>
</dbReference>
<dbReference type="InterPro" id="IPR050706">
    <property type="entry name" value="Cyclic-di-GMP_PDE-like"/>
</dbReference>
<gene>
    <name evidence="2" type="ORF">DET50_12437</name>
</gene>
<dbReference type="OrthoDB" id="9812358at2"/>
<dbReference type="PANTHER" id="PTHR33121">
    <property type="entry name" value="CYCLIC DI-GMP PHOSPHODIESTERASE PDEF"/>
    <property type="match status" value="1"/>
</dbReference>
<evidence type="ECO:0000313" key="2">
    <source>
        <dbReference type="EMBL" id="RBP25044.1"/>
    </source>
</evidence>
<name>A0A366GDM1_9GAMM</name>
<dbReference type="Pfam" id="PF00563">
    <property type="entry name" value="EAL"/>
    <property type="match status" value="1"/>
</dbReference>
<dbReference type="Proteomes" id="UP000252995">
    <property type="component" value="Unassembled WGS sequence"/>
</dbReference>
<dbReference type="InterPro" id="IPR035919">
    <property type="entry name" value="EAL_sf"/>
</dbReference>
<evidence type="ECO:0000313" key="3">
    <source>
        <dbReference type="Proteomes" id="UP000252995"/>
    </source>
</evidence>
<dbReference type="AlphaFoldDB" id="A0A366GDM1"/>
<dbReference type="RefSeq" id="WP_113863883.1">
    <property type="nucleotide sequence ID" value="NZ_QNRO01000024.1"/>
</dbReference>
<dbReference type="PROSITE" id="PS50883">
    <property type="entry name" value="EAL"/>
    <property type="match status" value="1"/>
</dbReference>
<accession>A0A366GDM1</accession>
<dbReference type="GO" id="GO:0071111">
    <property type="term" value="F:cyclic-guanylate-specific phosphodiesterase activity"/>
    <property type="evidence" value="ECO:0007669"/>
    <property type="project" value="InterPro"/>
</dbReference>
<dbReference type="PANTHER" id="PTHR33121:SF70">
    <property type="entry name" value="SIGNALING PROTEIN YKOW"/>
    <property type="match status" value="1"/>
</dbReference>
<dbReference type="InterPro" id="IPR001633">
    <property type="entry name" value="EAL_dom"/>
</dbReference>
<dbReference type="EMBL" id="QNRO01000024">
    <property type="protein sequence ID" value="RBP25044.1"/>
    <property type="molecule type" value="Genomic_DNA"/>
</dbReference>
<proteinExistence type="predicted"/>
<organism evidence="2 3">
    <name type="scientific">Marinobacter pelagius</name>
    <dbReference type="NCBI Taxonomy" id="379482"/>
    <lineage>
        <taxon>Bacteria</taxon>
        <taxon>Pseudomonadati</taxon>
        <taxon>Pseudomonadota</taxon>
        <taxon>Gammaproteobacteria</taxon>
        <taxon>Pseudomonadales</taxon>
        <taxon>Marinobacteraceae</taxon>
        <taxon>Marinobacter</taxon>
    </lineage>
</organism>
<protein>
    <submittedName>
        <fullName evidence="2">EAL domain-containing protein (Putative c-di-GMP-specific phosphodiesterase class I)</fullName>
    </submittedName>
</protein>
<comment type="caution">
    <text evidence="2">The sequence shown here is derived from an EMBL/GenBank/DDBJ whole genome shotgun (WGS) entry which is preliminary data.</text>
</comment>